<evidence type="ECO:0000313" key="1">
    <source>
        <dbReference type="EMBL" id="AZE48392.1"/>
    </source>
</evidence>
<dbReference type="EMBL" id="CP027753">
    <property type="protein sequence ID" value="AZE48392.1"/>
    <property type="molecule type" value="Genomic_DNA"/>
</dbReference>
<organism evidence="1 2">
    <name type="scientific">Pseudomonas chlororaphis</name>
    <dbReference type="NCBI Taxonomy" id="587753"/>
    <lineage>
        <taxon>Bacteria</taxon>
        <taxon>Pseudomonadati</taxon>
        <taxon>Pseudomonadota</taxon>
        <taxon>Gammaproteobacteria</taxon>
        <taxon>Pseudomonadales</taxon>
        <taxon>Pseudomonadaceae</taxon>
        <taxon>Pseudomonas</taxon>
    </lineage>
</organism>
<protein>
    <submittedName>
        <fullName evidence="1">Uncharacterized protein</fullName>
    </submittedName>
</protein>
<dbReference type="AlphaFoldDB" id="A0A3G7TPS3"/>
<name>A0A3G7TPS3_9PSED</name>
<accession>A0A3G7TPS3</accession>
<dbReference type="Proteomes" id="UP000268048">
    <property type="component" value="Chromosome"/>
</dbReference>
<gene>
    <name evidence="1" type="ORF">C4K04_2720</name>
</gene>
<sequence>MSFENTLSAYTRLLENKPGYALEIGCDCVAVLIDGGLHGAPIEDGQVNLKKRFDFDISGWDEDNDCWESDVSAGQTGFFIHRQKYLPLCPSE</sequence>
<reference evidence="1 2" key="1">
    <citation type="submission" date="2018-03" db="EMBL/GenBank/DDBJ databases">
        <title>Diversity of phytobeneficial traits revealed by whole-genome analysis of worldwide-isolated phenazine-producing Pseudomonas spp.</title>
        <authorList>
            <person name="Biessy A."/>
            <person name="Novinscak A."/>
            <person name="Blom J."/>
            <person name="Leger G."/>
            <person name="Thomashow L.S."/>
            <person name="Cazorla F.M."/>
            <person name="Josic D."/>
            <person name="Filion M."/>
        </authorList>
    </citation>
    <scope>NUCLEOTIDE SEQUENCE [LARGE SCALE GENOMIC DNA]</scope>
    <source>
        <strain evidence="1 2">B25</strain>
    </source>
</reference>
<dbReference type="RefSeq" id="WP_124320373.1">
    <property type="nucleotide sequence ID" value="NZ_CP027753.1"/>
</dbReference>
<proteinExistence type="predicted"/>
<evidence type="ECO:0000313" key="2">
    <source>
        <dbReference type="Proteomes" id="UP000268048"/>
    </source>
</evidence>